<organism evidence="1 2">
    <name type="scientific">Hygrophoropsis aurantiaca</name>
    <dbReference type="NCBI Taxonomy" id="72124"/>
    <lineage>
        <taxon>Eukaryota</taxon>
        <taxon>Fungi</taxon>
        <taxon>Dikarya</taxon>
        <taxon>Basidiomycota</taxon>
        <taxon>Agaricomycotina</taxon>
        <taxon>Agaricomycetes</taxon>
        <taxon>Agaricomycetidae</taxon>
        <taxon>Boletales</taxon>
        <taxon>Coniophorineae</taxon>
        <taxon>Hygrophoropsidaceae</taxon>
        <taxon>Hygrophoropsis</taxon>
    </lineage>
</organism>
<gene>
    <name evidence="1" type="ORF">BJ138DRAFT_1075699</name>
</gene>
<name>A0ACB8AV79_9AGAM</name>
<comment type="caution">
    <text evidence="1">The sequence shown here is derived from an EMBL/GenBank/DDBJ whole genome shotgun (WGS) entry which is preliminary data.</text>
</comment>
<proteinExistence type="predicted"/>
<sequence>MALNPIKTCVLGVGLAGLTFHVPFVLALPELFTLTAVLERNPQTPGGKVQERFGVTTKIHNTIEQVVADPEIELVIVGTPNDTHYPLAKAALQAGKHVLVDKPITTTVAEANELGALAKAKGLILYGYQNRRWDSDHLALRRLLALPASSPHSLGNLLEFESHYDRYRPGIRASWKDSAGSVYDLGSHLLDQALKLFGRPSKVTAFIQNIRGVTKPEVDDIFTIYLHYPAGTVFPNHFTVLLRSHILSVKAPQLRYAIRGTKGMFTKYGLDVQEDQLKAMPSVAGISEAGYGKEPEAIWGTVENLAEDGVTINKSMYRGVHRVLTWCRWPSDAPGEYAGLFKNLAGAIRNGEALAVKWEEATQVIEMIELAYKSSAEGRTLDVPRI</sequence>
<reference evidence="1" key="1">
    <citation type="journal article" date="2021" name="New Phytol.">
        <title>Evolutionary innovations through gain and loss of genes in the ectomycorrhizal Boletales.</title>
        <authorList>
            <person name="Wu G."/>
            <person name="Miyauchi S."/>
            <person name="Morin E."/>
            <person name="Kuo A."/>
            <person name="Drula E."/>
            <person name="Varga T."/>
            <person name="Kohler A."/>
            <person name="Feng B."/>
            <person name="Cao Y."/>
            <person name="Lipzen A."/>
            <person name="Daum C."/>
            <person name="Hundley H."/>
            <person name="Pangilinan J."/>
            <person name="Johnson J."/>
            <person name="Barry K."/>
            <person name="LaButti K."/>
            <person name="Ng V."/>
            <person name="Ahrendt S."/>
            <person name="Min B."/>
            <person name="Choi I.G."/>
            <person name="Park H."/>
            <person name="Plett J.M."/>
            <person name="Magnuson J."/>
            <person name="Spatafora J.W."/>
            <person name="Nagy L.G."/>
            <person name="Henrissat B."/>
            <person name="Grigoriev I.V."/>
            <person name="Yang Z.L."/>
            <person name="Xu J."/>
            <person name="Martin F.M."/>
        </authorList>
    </citation>
    <scope>NUCLEOTIDE SEQUENCE</scope>
    <source>
        <strain evidence="1">ATCC 28755</strain>
    </source>
</reference>
<accession>A0ACB8AV79</accession>
<evidence type="ECO:0000313" key="1">
    <source>
        <dbReference type="EMBL" id="KAH7916307.1"/>
    </source>
</evidence>
<dbReference type="EMBL" id="MU267592">
    <property type="protein sequence ID" value="KAH7916307.1"/>
    <property type="molecule type" value="Genomic_DNA"/>
</dbReference>
<dbReference type="Proteomes" id="UP000790377">
    <property type="component" value="Unassembled WGS sequence"/>
</dbReference>
<evidence type="ECO:0000313" key="2">
    <source>
        <dbReference type="Proteomes" id="UP000790377"/>
    </source>
</evidence>
<keyword evidence="2" id="KW-1185">Reference proteome</keyword>
<protein>
    <submittedName>
        <fullName evidence="1">Uncharacterized protein</fullName>
    </submittedName>
</protein>